<dbReference type="GO" id="GO:0097730">
    <property type="term" value="C:non-motile cilium"/>
    <property type="evidence" value="ECO:0007669"/>
    <property type="project" value="TreeGrafter"/>
</dbReference>
<evidence type="ECO:0000256" key="1">
    <source>
        <dbReference type="ARBA" id="ARBA00004138"/>
    </source>
</evidence>
<proteinExistence type="predicted"/>
<evidence type="ECO:0000313" key="5">
    <source>
        <dbReference type="EMBL" id="CAF2154473.1"/>
    </source>
</evidence>
<dbReference type="PANTHER" id="PTHR31978">
    <property type="entry name" value="INTRAFLAGELLAR TRANSPORT PROTEIN 20 HOMOLOG"/>
    <property type="match status" value="1"/>
</dbReference>
<name>A0A816Y4C1_9BILA</name>
<dbReference type="GO" id="GO:0060271">
    <property type="term" value="P:cilium assembly"/>
    <property type="evidence" value="ECO:0007669"/>
    <property type="project" value="TreeGrafter"/>
</dbReference>
<evidence type="ECO:0000313" key="4">
    <source>
        <dbReference type="EMBL" id="CAF2045859.1"/>
    </source>
</evidence>
<dbReference type="GO" id="GO:0005813">
    <property type="term" value="C:centrosome"/>
    <property type="evidence" value="ECO:0007669"/>
    <property type="project" value="TreeGrafter"/>
</dbReference>
<dbReference type="GO" id="GO:0036064">
    <property type="term" value="C:ciliary basal body"/>
    <property type="evidence" value="ECO:0007669"/>
    <property type="project" value="TreeGrafter"/>
</dbReference>
<dbReference type="GO" id="GO:0097546">
    <property type="term" value="C:ciliary base"/>
    <property type="evidence" value="ECO:0007669"/>
    <property type="project" value="TreeGrafter"/>
</dbReference>
<dbReference type="PANTHER" id="PTHR31978:SF1">
    <property type="entry name" value="INTRAFLAGELLAR TRANSPORT PROTEIN 20 HOMOLOG"/>
    <property type="match status" value="1"/>
</dbReference>
<dbReference type="GO" id="GO:0061512">
    <property type="term" value="P:protein localization to cilium"/>
    <property type="evidence" value="ECO:0007669"/>
    <property type="project" value="TreeGrafter"/>
</dbReference>
<organism evidence="5 6">
    <name type="scientific">Rotaria magnacalcarata</name>
    <dbReference type="NCBI Taxonomy" id="392030"/>
    <lineage>
        <taxon>Eukaryota</taxon>
        <taxon>Metazoa</taxon>
        <taxon>Spiralia</taxon>
        <taxon>Gnathifera</taxon>
        <taxon>Rotifera</taxon>
        <taxon>Eurotatoria</taxon>
        <taxon>Bdelloidea</taxon>
        <taxon>Philodinida</taxon>
        <taxon>Philodinidae</taxon>
        <taxon>Rotaria</taxon>
    </lineage>
</organism>
<sequence length="95" mass="11304">MIYYAVLEFKRIVDTLIKKTELFSKQVETARLKAIGVKNMLKSASKYREFEKQQLQSLIKEKIVEFDRLRVEYESLQKTEREQSGKMEQLSLKVV</sequence>
<protein>
    <submittedName>
        <fullName evidence="5">Uncharacterized protein</fullName>
    </submittedName>
</protein>
<reference evidence="5" key="1">
    <citation type="submission" date="2021-02" db="EMBL/GenBank/DDBJ databases">
        <authorList>
            <person name="Nowell W R."/>
        </authorList>
    </citation>
    <scope>NUCLEOTIDE SEQUENCE</scope>
</reference>
<gene>
    <name evidence="4" type="ORF">WKI299_LOCUS9191</name>
    <name evidence="5" type="ORF">XDN619_LOCUS29241</name>
</gene>
<dbReference type="Proteomes" id="UP000663856">
    <property type="component" value="Unassembled WGS sequence"/>
</dbReference>
<dbReference type="EMBL" id="CAJNRF010003011">
    <property type="protein sequence ID" value="CAF2045859.1"/>
    <property type="molecule type" value="Genomic_DNA"/>
</dbReference>
<dbReference type="GO" id="GO:0030990">
    <property type="term" value="C:intraciliary transport particle"/>
    <property type="evidence" value="ECO:0007669"/>
    <property type="project" value="TreeGrafter"/>
</dbReference>
<dbReference type="InterPro" id="IPR028172">
    <property type="entry name" value="FT20"/>
</dbReference>
<keyword evidence="2" id="KW-0175">Coiled coil</keyword>
<dbReference type="Proteomes" id="UP000663887">
    <property type="component" value="Unassembled WGS sequence"/>
</dbReference>
<dbReference type="AlphaFoldDB" id="A0A816Y4C1"/>
<dbReference type="EMBL" id="CAJNRG010014266">
    <property type="protein sequence ID" value="CAF2154473.1"/>
    <property type="molecule type" value="Genomic_DNA"/>
</dbReference>
<keyword evidence="3" id="KW-0966">Cell projection</keyword>
<dbReference type="Pfam" id="PF14931">
    <property type="entry name" value="IFT20"/>
    <property type="match status" value="1"/>
</dbReference>
<accession>A0A816Y4C1</accession>
<comment type="subcellular location">
    <subcellularLocation>
        <location evidence="1">Cell projection</location>
        <location evidence="1">Cilium</location>
    </subcellularLocation>
</comment>
<evidence type="ECO:0000256" key="2">
    <source>
        <dbReference type="ARBA" id="ARBA00023054"/>
    </source>
</evidence>
<evidence type="ECO:0000313" key="6">
    <source>
        <dbReference type="Proteomes" id="UP000663887"/>
    </source>
</evidence>
<dbReference type="GO" id="GO:0005737">
    <property type="term" value="C:cytoplasm"/>
    <property type="evidence" value="ECO:0007669"/>
    <property type="project" value="TreeGrafter"/>
</dbReference>
<comment type="caution">
    <text evidence="5">The sequence shown here is derived from an EMBL/GenBank/DDBJ whole genome shotgun (WGS) entry which is preliminary data.</text>
</comment>
<evidence type="ECO:0000256" key="3">
    <source>
        <dbReference type="ARBA" id="ARBA00023273"/>
    </source>
</evidence>